<keyword evidence="3" id="KW-0808">Transferase</keyword>
<evidence type="ECO:0000313" key="5">
    <source>
        <dbReference type="EMBL" id="MBV7389401.1"/>
    </source>
</evidence>
<dbReference type="InterPro" id="IPR050881">
    <property type="entry name" value="LL-DAP_aminotransferase"/>
</dbReference>
<name>A0ABS6T927_9ENTE</name>
<dbReference type="Proteomes" id="UP000774130">
    <property type="component" value="Unassembled WGS sequence"/>
</dbReference>
<comment type="caution">
    <text evidence="5">The sequence shown here is derived from an EMBL/GenBank/DDBJ whole genome shotgun (WGS) entry which is preliminary data.</text>
</comment>
<feature type="domain" description="Aminotransferase class I/classII large" evidence="4">
    <location>
        <begin position="31"/>
        <end position="381"/>
    </location>
</feature>
<evidence type="ECO:0000313" key="6">
    <source>
        <dbReference type="Proteomes" id="UP000774130"/>
    </source>
</evidence>
<reference evidence="5 6" key="1">
    <citation type="submission" date="2021-06" db="EMBL/GenBank/DDBJ databases">
        <title>Enterococcus alishanensis sp. nov., a novel lactic acid bacterium isolated from fresh coffee beans.</title>
        <authorList>
            <person name="Chen Y.-S."/>
        </authorList>
    </citation>
    <scope>NUCLEOTIDE SEQUENCE [LARGE SCALE GENOMIC DNA]</scope>
    <source>
        <strain evidence="5 6">ALS3</strain>
    </source>
</reference>
<evidence type="ECO:0000259" key="4">
    <source>
        <dbReference type="Pfam" id="PF00155"/>
    </source>
</evidence>
<dbReference type="CDD" id="cd00609">
    <property type="entry name" value="AAT_like"/>
    <property type="match status" value="1"/>
</dbReference>
<evidence type="ECO:0000256" key="3">
    <source>
        <dbReference type="ARBA" id="ARBA00022679"/>
    </source>
</evidence>
<gene>
    <name evidence="5" type="ORF">KUA55_01820</name>
</gene>
<dbReference type="InterPro" id="IPR004839">
    <property type="entry name" value="Aminotransferase_I/II_large"/>
</dbReference>
<keyword evidence="6" id="KW-1185">Reference proteome</keyword>
<organism evidence="5 6">
    <name type="scientific">Enterococcus alishanensis</name>
    <dbReference type="NCBI Taxonomy" id="1303817"/>
    <lineage>
        <taxon>Bacteria</taxon>
        <taxon>Bacillati</taxon>
        <taxon>Bacillota</taxon>
        <taxon>Bacilli</taxon>
        <taxon>Lactobacillales</taxon>
        <taxon>Enterococcaceae</taxon>
        <taxon>Enterococcus</taxon>
    </lineage>
</organism>
<dbReference type="PANTHER" id="PTHR42832:SF3">
    <property type="entry name" value="L-GLUTAMINE--4-(METHYLSULFANYL)-2-OXOBUTANOATE AMINOTRANSFERASE"/>
    <property type="match status" value="1"/>
</dbReference>
<evidence type="ECO:0000256" key="2">
    <source>
        <dbReference type="ARBA" id="ARBA00022576"/>
    </source>
</evidence>
<dbReference type="GO" id="GO:0008483">
    <property type="term" value="F:transaminase activity"/>
    <property type="evidence" value="ECO:0007669"/>
    <property type="project" value="UniProtKB-KW"/>
</dbReference>
<protein>
    <submittedName>
        <fullName evidence="5">Pyridoxal phosphate-dependent aminotransferase</fullName>
    </submittedName>
</protein>
<dbReference type="Pfam" id="PF00155">
    <property type="entry name" value="Aminotran_1_2"/>
    <property type="match status" value="1"/>
</dbReference>
<dbReference type="PANTHER" id="PTHR42832">
    <property type="entry name" value="AMINO ACID AMINOTRANSFERASE"/>
    <property type="match status" value="1"/>
</dbReference>
<dbReference type="RefSeq" id="WP_218324465.1">
    <property type="nucleotide sequence ID" value="NZ_JAHUZB010000001.1"/>
</dbReference>
<keyword evidence="2 5" id="KW-0032">Aminotransferase</keyword>
<dbReference type="EMBL" id="JAHUZB010000001">
    <property type="protein sequence ID" value="MBV7389401.1"/>
    <property type="molecule type" value="Genomic_DNA"/>
</dbReference>
<accession>A0ABS6T927</accession>
<comment type="cofactor">
    <cofactor evidence="1">
        <name>pyridoxal 5'-phosphate</name>
        <dbReference type="ChEBI" id="CHEBI:597326"/>
    </cofactor>
</comment>
<dbReference type="NCBIfam" id="NF005977">
    <property type="entry name" value="PRK08068.1"/>
    <property type="match status" value="1"/>
</dbReference>
<sequence length="389" mass="42422">MPFSSILKSLPDQFFAQLVAKVNQKIAAGYDVINLGQGNPDLPTPRYIIEALQQAVAEPDNHKYSQFRGNHIYKQACADFYQKNYGVTLDPETEIAVLGGSKIGLVELPLTVMEPGDTLLLPDPGYPDYLSGTELARAKKELLPLKPENGYLPDYSQVDEKILAAAKLLYLNYPNNPTGAQATPEFFAETVKVAKENDFQVVHDFAYGALGDGITPPISFMTTEGAKDVGIEFYTLSKTFNMAGWRVAFAVGNKELIAAINLLQDHLFVGIFPALQVAGATALQGDGKDIAALVETYRKRRQTFIQAAEKIGWQAYPSSGAFYCWMPVAEGYTSEAFADLLLEKASVAVAAGNGFGEQGEGYVRVGLTIEEPRLIEAVERIAALELFNS</sequence>
<proteinExistence type="predicted"/>
<evidence type="ECO:0000256" key="1">
    <source>
        <dbReference type="ARBA" id="ARBA00001933"/>
    </source>
</evidence>